<keyword evidence="5" id="KW-0411">Iron-sulfur</keyword>
<dbReference type="SUPFAM" id="SSF46548">
    <property type="entry name" value="alpha-helical ferredoxin"/>
    <property type="match status" value="1"/>
</dbReference>
<evidence type="ECO:0000256" key="4">
    <source>
        <dbReference type="ARBA" id="ARBA00023004"/>
    </source>
</evidence>
<dbReference type="GO" id="GO:0046872">
    <property type="term" value="F:metal ion binding"/>
    <property type="evidence" value="ECO:0007669"/>
    <property type="project" value="UniProtKB-KW"/>
</dbReference>
<dbReference type="Gene3D" id="1.20.950.20">
    <property type="entry name" value="Transmembrane di-heme cytochromes, Chain C"/>
    <property type="match status" value="1"/>
</dbReference>
<keyword evidence="1" id="KW-0004">4Fe-4S</keyword>
<dbReference type="GO" id="GO:0005886">
    <property type="term" value="C:plasma membrane"/>
    <property type="evidence" value="ECO:0007669"/>
    <property type="project" value="TreeGrafter"/>
</dbReference>
<dbReference type="InterPro" id="IPR051460">
    <property type="entry name" value="HdrC_iron-sulfur_subunit"/>
</dbReference>
<dbReference type="InterPro" id="IPR009051">
    <property type="entry name" value="Helical_ferredxn"/>
</dbReference>
<proteinExistence type="predicted"/>
<evidence type="ECO:0000313" key="7">
    <source>
        <dbReference type="EMBL" id="GAF80724.1"/>
    </source>
</evidence>
<evidence type="ECO:0000256" key="1">
    <source>
        <dbReference type="ARBA" id="ARBA00022485"/>
    </source>
</evidence>
<name>X0SI79_9ZZZZ</name>
<keyword evidence="6" id="KW-1133">Transmembrane helix</keyword>
<dbReference type="SUPFAM" id="SSF103501">
    <property type="entry name" value="Respiratory nitrate reductase 1 gamma chain"/>
    <property type="match status" value="1"/>
</dbReference>
<evidence type="ECO:0000256" key="3">
    <source>
        <dbReference type="ARBA" id="ARBA00023002"/>
    </source>
</evidence>
<dbReference type="EMBL" id="BARS01009869">
    <property type="protein sequence ID" value="GAF80724.1"/>
    <property type="molecule type" value="Genomic_DNA"/>
</dbReference>
<gene>
    <name evidence="7" type="ORF">S01H1_18457</name>
</gene>
<keyword evidence="3" id="KW-0560">Oxidoreductase</keyword>
<protein>
    <recommendedName>
        <fullName evidence="8">4Fe-4S ferredoxin-type domain-containing protein</fullName>
    </recommendedName>
</protein>
<feature type="non-terminal residue" evidence="7">
    <location>
        <position position="1"/>
    </location>
</feature>
<keyword evidence="6" id="KW-0812">Transmembrane</keyword>
<feature type="transmembrane region" description="Helical" evidence="6">
    <location>
        <begin position="189"/>
        <end position="208"/>
    </location>
</feature>
<reference evidence="7" key="1">
    <citation type="journal article" date="2014" name="Front. Microbiol.">
        <title>High frequency of phylogenetically diverse reductive dehalogenase-homologous genes in deep subseafloor sedimentary metagenomes.</title>
        <authorList>
            <person name="Kawai M."/>
            <person name="Futagami T."/>
            <person name="Toyoda A."/>
            <person name="Takaki Y."/>
            <person name="Nishi S."/>
            <person name="Hori S."/>
            <person name="Arai W."/>
            <person name="Tsubouchi T."/>
            <person name="Morono Y."/>
            <person name="Uchiyama I."/>
            <person name="Ito T."/>
            <person name="Fujiyama A."/>
            <person name="Inagaki F."/>
            <person name="Takami H."/>
        </authorList>
    </citation>
    <scope>NUCLEOTIDE SEQUENCE</scope>
    <source>
        <strain evidence="7">Expedition CK06-06</strain>
    </source>
</reference>
<evidence type="ECO:0000256" key="5">
    <source>
        <dbReference type="ARBA" id="ARBA00023014"/>
    </source>
</evidence>
<dbReference type="AlphaFoldDB" id="X0SI79"/>
<dbReference type="GO" id="GO:0051539">
    <property type="term" value="F:4 iron, 4 sulfur cluster binding"/>
    <property type="evidence" value="ECO:0007669"/>
    <property type="project" value="UniProtKB-KW"/>
</dbReference>
<organism evidence="7">
    <name type="scientific">marine sediment metagenome</name>
    <dbReference type="NCBI Taxonomy" id="412755"/>
    <lineage>
        <taxon>unclassified sequences</taxon>
        <taxon>metagenomes</taxon>
        <taxon>ecological metagenomes</taxon>
    </lineage>
</organism>
<keyword evidence="6" id="KW-0472">Membrane</keyword>
<keyword evidence="4" id="KW-0408">Iron</keyword>
<evidence type="ECO:0000256" key="2">
    <source>
        <dbReference type="ARBA" id="ARBA00022723"/>
    </source>
</evidence>
<dbReference type="PANTHER" id="PTHR43255">
    <property type="entry name" value="IRON-SULFUR-BINDING OXIDOREDUCTASE FADF-RELATED-RELATED"/>
    <property type="match status" value="1"/>
</dbReference>
<dbReference type="InterPro" id="IPR036197">
    <property type="entry name" value="NarG-like_sf"/>
</dbReference>
<sequence length="328" mass="37082">SYRLYQLFRYLSLGRKEERFGQLFRRAITAIGHLIAQQCQFKNLTRKDRAGVGHMLMVWGFLLFITYYFFFIIIGSGFGISDVIEHSAVYGIYTWVMDIVAPLIMLGALWGIFRRFIIRSPRLEGYRTFEAMLILFTVLIHPITHLGKIATQIAAGHPPAGLGILTPPISTAFSHVYSSGASLEMWHSVWFWSHWGFVLFVLIIIGYTRYRHVIFAVLNDLLSTPPPHGIPSRINLEDESTFGVSRIDGFTRKQLLDFYACVEPGHCQEVCPAYATGKPLNPRSLIKDLKFNLLANGPLILGKKEPSLPLIAESGEGSIAEEVLWECT</sequence>
<dbReference type="GO" id="GO:0016491">
    <property type="term" value="F:oxidoreductase activity"/>
    <property type="evidence" value="ECO:0007669"/>
    <property type="project" value="UniProtKB-KW"/>
</dbReference>
<feature type="transmembrane region" description="Helical" evidence="6">
    <location>
        <begin position="56"/>
        <end position="80"/>
    </location>
</feature>
<dbReference type="PANTHER" id="PTHR43255:SF1">
    <property type="entry name" value="IRON-SULFUR-BINDING OXIDOREDUCTASE FADF-RELATED"/>
    <property type="match status" value="1"/>
</dbReference>
<comment type="caution">
    <text evidence="7">The sequence shown here is derived from an EMBL/GenBank/DDBJ whole genome shotgun (WGS) entry which is preliminary data.</text>
</comment>
<keyword evidence="2" id="KW-0479">Metal-binding</keyword>
<dbReference type="Gene3D" id="1.10.1060.10">
    <property type="entry name" value="Alpha-helical ferredoxin"/>
    <property type="match status" value="1"/>
</dbReference>
<accession>X0SI79</accession>
<feature type="transmembrane region" description="Helical" evidence="6">
    <location>
        <begin position="92"/>
        <end position="113"/>
    </location>
</feature>
<evidence type="ECO:0000256" key="6">
    <source>
        <dbReference type="SAM" id="Phobius"/>
    </source>
</evidence>
<evidence type="ECO:0008006" key="8">
    <source>
        <dbReference type="Google" id="ProtNLM"/>
    </source>
</evidence>
<feature type="non-terminal residue" evidence="7">
    <location>
        <position position="328"/>
    </location>
</feature>